<comment type="caution">
    <text evidence="2">The sequence shown here is derived from an EMBL/GenBank/DDBJ whole genome shotgun (WGS) entry which is preliminary data.</text>
</comment>
<dbReference type="RefSeq" id="WP_021817077.1">
    <property type="nucleotide sequence ID" value="NZ_AVBC01000011.1"/>
</dbReference>
<dbReference type="OrthoDB" id="9796962at2"/>
<evidence type="ECO:0000313" key="2">
    <source>
        <dbReference type="EMBL" id="ERL53095.1"/>
    </source>
</evidence>
<evidence type="ECO:0008006" key="4">
    <source>
        <dbReference type="Google" id="ProtNLM"/>
    </source>
</evidence>
<dbReference type="PATRIC" id="fig|1178482.3.peg.134"/>
<dbReference type="EMBL" id="AVBC01000011">
    <property type="protein sequence ID" value="ERL53095.1"/>
    <property type="molecule type" value="Genomic_DNA"/>
</dbReference>
<dbReference type="SUPFAM" id="SSF110087">
    <property type="entry name" value="DR1885-like metal-binding protein"/>
    <property type="match status" value="1"/>
</dbReference>
<evidence type="ECO:0000256" key="1">
    <source>
        <dbReference type="SAM" id="SignalP"/>
    </source>
</evidence>
<dbReference type="AlphaFoldDB" id="W1ND86"/>
<reference evidence="2 3" key="1">
    <citation type="submission" date="2013-08" db="EMBL/GenBank/DDBJ databases">
        <title>draft genome of Halomonas huanghegensis, strain BJGMM-B45T.</title>
        <authorList>
            <person name="Miao C."/>
            <person name="Wan Y."/>
            <person name="Jin W."/>
        </authorList>
    </citation>
    <scope>NUCLEOTIDE SEQUENCE [LARGE SCALE GENOMIC DNA]</scope>
    <source>
        <strain evidence="2 3">BJGMM-B45</strain>
    </source>
</reference>
<accession>W1ND86</accession>
<protein>
    <recommendedName>
        <fullName evidence="4">Copper(I)-binding protein</fullName>
    </recommendedName>
</protein>
<dbReference type="PANTHER" id="PTHR36302:SF1">
    <property type="entry name" value="COPPER CHAPERONE PCU(A)C"/>
    <property type="match status" value="1"/>
</dbReference>
<dbReference type="STRING" id="1178482.AR456_12290"/>
<name>W1ND86_9GAMM</name>
<dbReference type="InterPro" id="IPR058248">
    <property type="entry name" value="Lxx211020-like"/>
</dbReference>
<organism evidence="2 3">
    <name type="scientific">Halomonas huangheensis</name>
    <dbReference type="NCBI Taxonomy" id="1178482"/>
    <lineage>
        <taxon>Bacteria</taxon>
        <taxon>Pseudomonadati</taxon>
        <taxon>Pseudomonadota</taxon>
        <taxon>Gammaproteobacteria</taxon>
        <taxon>Oceanospirillales</taxon>
        <taxon>Halomonadaceae</taxon>
        <taxon>Halomonas</taxon>
    </lineage>
</organism>
<gene>
    <name evidence="2" type="ORF">BJB45_17620</name>
</gene>
<keyword evidence="1" id="KW-0732">Signal</keyword>
<keyword evidence="3" id="KW-1185">Reference proteome</keyword>
<feature type="chain" id="PRO_5009977536" description="Copper(I)-binding protein" evidence="1">
    <location>
        <begin position="30"/>
        <end position="151"/>
    </location>
</feature>
<evidence type="ECO:0000313" key="3">
    <source>
        <dbReference type="Proteomes" id="UP000019113"/>
    </source>
</evidence>
<proteinExistence type="predicted"/>
<dbReference type="InterPro" id="IPR036182">
    <property type="entry name" value="PCuAC_sf"/>
</dbReference>
<sequence>MSVSQRSIMKRRAMWGLFALMMSAGTAHAQDLEVTDAQLRLLPGDLPAAGYFTLHNAGSDAVTLSGAESAAFAMTHMHLSTEEDGMASMKSVDQLEVATDETLEFAPGGYHLMFMKRQQPLEVGDEVEVTLQFEDQPPLPVTFEVVSPASM</sequence>
<dbReference type="Gene3D" id="2.60.40.1890">
    <property type="entry name" value="PCu(A)C copper chaperone"/>
    <property type="match status" value="1"/>
</dbReference>
<dbReference type="eggNOG" id="COG2847">
    <property type="taxonomic scope" value="Bacteria"/>
</dbReference>
<dbReference type="PANTHER" id="PTHR36302">
    <property type="entry name" value="BLR7088 PROTEIN"/>
    <property type="match status" value="1"/>
</dbReference>
<feature type="signal peptide" evidence="1">
    <location>
        <begin position="1"/>
        <end position="29"/>
    </location>
</feature>
<dbReference type="InterPro" id="IPR007410">
    <property type="entry name" value="LpqE-like"/>
</dbReference>
<dbReference type="Proteomes" id="UP000019113">
    <property type="component" value="Unassembled WGS sequence"/>
</dbReference>
<dbReference type="KEGG" id="hhu:AR456_12290"/>
<dbReference type="Pfam" id="PF04314">
    <property type="entry name" value="PCuAC"/>
    <property type="match status" value="1"/>
</dbReference>